<keyword evidence="9" id="KW-0496">Mitochondrion</keyword>
<dbReference type="AlphaFoldDB" id="A0AA88HZM7"/>
<evidence type="ECO:0000256" key="9">
    <source>
        <dbReference type="ARBA" id="ARBA00023128"/>
    </source>
</evidence>
<feature type="disulfide bond" evidence="12">
    <location>
        <begin position="58"/>
        <end position="91"/>
    </location>
</feature>
<comment type="function">
    <text evidence="1">Accessory subunit of the mitochondrial membrane respiratory chain NADH dehydrogenase (Complex I), that is believed not to be involved in catalysis. Complex I functions in the transfer of electrons from NADH to the respiratory chain. The immediate electron acceptor for the enzyme is believed to be ubiquinone.</text>
</comment>
<accession>A0AA88HZM7</accession>
<dbReference type="PROSITE" id="PS51808">
    <property type="entry name" value="CHCH"/>
    <property type="match status" value="1"/>
</dbReference>
<evidence type="ECO:0000256" key="12">
    <source>
        <dbReference type="PIRSR" id="PIRSR619342-50"/>
    </source>
</evidence>
<evidence type="ECO:0000256" key="11">
    <source>
        <dbReference type="ARBA" id="ARBA00023157"/>
    </source>
</evidence>
<name>A0AA88HZM7_ARTSF</name>
<feature type="disulfide bond" evidence="12">
    <location>
        <begin position="68"/>
        <end position="81"/>
    </location>
</feature>
<keyword evidence="15" id="KW-1185">Reference proteome</keyword>
<protein>
    <recommendedName>
        <fullName evidence="16">NADH dehydrogenase [ubiquinone] iron-sulfur protein 5</fullName>
    </recommendedName>
</protein>
<reference evidence="14" key="1">
    <citation type="submission" date="2023-07" db="EMBL/GenBank/DDBJ databases">
        <title>Chromosome-level genome assembly of Artemia franciscana.</title>
        <authorList>
            <person name="Jo E."/>
        </authorList>
    </citation>
    <scope>NUCLEOTIDE SEQUENCE</scope>
    <source>
        <tissue evidence="14">Whole body</tissue>
    </source>
</reference>
<comment type="subcellular location">
    <subcellularLocation>
        <location evidence="3">Mitochondrion inner membrane</location>
        <topology evidence="3">Peripheral membrane protein</topology>
    </subcellularLocation>
    <subcellularLocation>
        <location evidence="2">Mitochondrion intermembrane space</location>
    </subcellularLocation>
</comment>
<feature type="compositionally biased region" description="Basic and acidic residues" evidence="13">
    <location>
        <begin position="108"/>
        <end position="117"/>
    </location>
</feature>
<evidence type="ECO:0000256" key="2">
    <source>
        <dbReference type="ARBA" id="ARBA00004569"/>
    </source>
</evidence>
<dbReference type="GO" id="GO:0005758">
    <property type="term" value="C:mitochondrial intermembrane space"/>
    <property type="evidence" value="ECO:0007669"/>
    <property type="project" value="UniProtKB-SubCell"/>
</dbReference>
<evidence type="ECO:0008006" key="16">
    <source>
        <dbReference type="Google" id="ProtNLM"/>
    </source>
</evidence>
<evidence type="ECO:0000256" key="5">
    <source>
        <dbReference type="ARBA" id="ARBA00022448"/>
    </source>
</evidence>
<gene>
    <name evidence="14" type="ORF">QYM36_006028</name>
</gene>
<feature type="region of interest" description="Disordered" evidence="13">
    <location>
        <begin position="108"/>
        <end position="139"/>
    </location>
</feature>
<evidence type="ECO:0000256" key="3">
    <source>
        <dbReference type="ARBA" id="ARBA00004637"/>
    </source>
</evidence>
<evidence type="ECO:0000256" key="1">
    <source>
        <dbReference type="ARBA" id="ARBA00003195"/>
    </source>
</evidence>
<dbReference type="Proteomes" id="UP001187531">
    <property type="component" value="Unassembled WGS sequence"/>
</dbReference>
<comment type="caution">
    <text evidence="14">The sequence shown here is derived from an EMBL/GenBank/DDBJ whole genome shotgun (WGS) entry which is preliminary data.</text>
</comment>
<evidence type="ECO:0000256" key="4">
    <source>
        <dbReference type="ARBA" id="ARBA00007372"/>
    </source>
</evidence>
<evidence type="ECO:0000256" key="8">
    <source>
        <dbReference type="ARBA" id="ARBA00022982"/>
    </source>
</evidence>
<keyword evidence="6" id="KW-0679">Respiratory chain</keyword>
<keyword evidence="5" id="KW-0813">Transport</keyword>
<dbReference type="PANTHER" id="PTHR21268">
    <property type="entry name" value="NADH DEHYDROGENASE [UBIQUINONE] IRON-SULFUR PROTEIN 5"/>
    <property type="match status" value="1"/>
</dbReference>
<keyword evidence="11 12" id="KW-1015">Disulfide bond</keyword>
<evidence type="ECO:0000256" key="13">
    <source>
        <dbReference type="SAM" id="MobiDB-lite"/>
    </source>
</evidence>
<evidence type="ECO:0000256" key="7">
    <source>
        <dbReference type="ARBA" id="ARBA00022792"/>
    </source>
</evidence>
<dbReference type="PANTHER" id="PTHR21268:SF2">
    <property type="entry name" value="NADH DEHYDROGENASE [UBIQUINONE] IRON-SULFUR PROTEIN 5"/>
    <property type="match status" value="1"/>
</dbReference>
<keyword evidence="7" id="KW-0999">Mitochondrion inner membrane</keyword>
<organism evidence="14 15">
    <name type="scientific">Artemia franciscana</name>
    <name type="common">Brine shrimp</name>
    <name type="synonym">Artemia sanfranciscana</name>
    <dbReference type="NCBI Taxonomy" id="6661"/>
    <lineage>
        <taxon>Eukaryota</taxon>
        <taxon>Metazoa</taxon>
        <taxon>Ecdysozoa</taxon>
        <taxon>Arthropoda</taxon>
        <taxon>Crustacea</taxon>
        <taxon>Branchiopoda</taxon>
        <taxon>Anostraca</taxon>
        <taxon>Artemiidae</taxon>
        <taxon>Artemia</taxon>
    </lineage>
</organism>
<sequence>MASKYPDGTMPSDPSKGDKLWPWEKDMSAFPNLPHVIRTPFTDVIASTLFIQNTWPQCARFENNYFKCVSAYGHPRHLKECRDYYDDLRECRMGEKQAKRMHIMQDQRKRLKKEGALPKDAFLEAPPLDSYPHNTSYTE</sequence>
<dbReference type="GO" id="GO:0005743">
    <property type="term" value="C:mitochondrial inner membrane"/>
    <property type="evidence" value="ECO:0007669"/>
    <property type="project" value="UniProtKB-SubCell"/>
</dbReference>
<evidence type="ECO:0000313" key="14">
    <source>
        <dbReference type="EMBL" id="KAK2718880.1"/>
    </source>
</evidence>
<keyword evidence="10" id="KW-0472">Membrane</keyword>
<dbReference type="EMBL" id="JAVRJZ010000009">
    <property type="protein sequence ID" value="KAK2718880.1"/>
    <property type="molecule type" value="Genomic_DNA"/>
</dbReference>
<comment type="similarity">
    <text evidence="4">Belongs to the complex I NDUFS5 subunit family.</text>
</comment>
<evidence type="ECO:0000313" key="15">
    <source>
        <dbReference type="Proteomes" id="UP001187531"/>
    </source>
</evidence>
<dbReference type="Pfam" id="PF10200">
    <property type="entry name" value="Ndufs5"/>
    <property type="match status" value="1"/>
</dbReference>
<keyword evidence="8" id="KW-0249">Electron transport</keyword>
<evidence type="ECO:0000256" key="10">
    <source>
        <dbReference type="ARBA" id="ARBA00023136"/>
    </source>
</evidence>
<evidence type="ECO:0000256" key="6">
    <source>
        <dbReference type="ARBA" id="ARBA00022660"/>
    </source>
</evidence>
<dbReference type="InterPro" id="IPR019342">
    <property type="entry name" value="NADH_UbQ_OxRdtase_FeS-su5"/>
</dbReference>
<proteinExistence type="inferred from homology"/>